<evidence type="ECO:0000313" key="2">
    <source>
        <dbReference type="Proteomes" id="UP000006253"/>
    </source>
</evidence>
<dbReference type="Proteomes" id="UP000006253">
    <property type="component" value="Unassembled WGS sequence"/>
</dbReference>
<gene>
    <name evidence="1" type="ORF">LEP1GSC081_3894</name>
</gene>
<evidence type="ECO:0000313" key="1">
    <source>
        <dbReference type="EMBL" id="EKO16201.1"/>
    </source>
</evidence>
<accession>A0A0E2BG52</accession>
<name>A0A0E2BG52_9LEPT</name>
<reference evidence="1 2" key="1">
    <citation type="submission" date="2012-10" db="EMBL/GenBank/DDBJ databases">
        <authorList>
            <person name="Harkins D.M."/>
            <person name="Durkin A.S."/>
            <person name="Brinkac L.M."/>
            <person name="Selengut J.D."/>
            <person name="Sanka R."/>
            <person name="DePew J."/>
            <person name="Purushe J."/>
            <person name="Peacock S.J."/>
            <person name="Thaipadungpanit J."/>
            <person name="Wuthiekanun V.W."/>
            <person name="Day N.P."/>
            <person name="Vinetz J.M."/>
            <person name="Sutton G.G."/>
            <person name="Nelson W.C."/>
            <person name="Fouts D.E."/>
        </authorList>
    </citation>
    <scope>NUCLEOTIDE SEQUENCE [LARGE SCALE GENOMIC DNA]</scope>
    <source>
        <strain evidence="1 2">H1</strain>
    </source>
</reference>
<comment type="caution">
    <text evidence="1">The sequence shown here is derived from an EMBL/GenBank/DDBJ whole genome shotgun (WGS) entry which is preliminary data.</text>
</comment>
<proteinExistence type="predicted"/>
<organism evidence="1 2">
    <name type="scientific">Leptospira kirschneri str. H1</name>
    <dbReference type="NCBI Taxonomy" id="1049966"/>
    <lineage>
        <taxon>Bacteria</taxon>
        <taxon>Pseudomonadati</taxon>
        <taxon>Spirochaetota</taxon>
        <taxon>Spirochaetia</taxon>
        <taxon>Leptospirales</taxon>
        <taxon>Leptospiraceae</taxon>
        <taxon>Leptospira</taxon>
    </lineage>
</organism>
<dbReference type="AlphaFoldDB" id="A0A0E2BG52"/>
<dbReference type="EMBL" id="AHMY02000033">
    <property type="protein sequence ID" value="EKO16201.1"/>
    <property type="molecule type" value="Genomic_DNA"/>
</dbReference>
<sequence>MAFSYKLTFNHSLGLYLNLFLFLKNPKLNVLKSNKFFEILE</sequence>
<protein>
    <submittedName>
        <fullName evidence="1">Uncharacterized protein</fullName>
    </submittedName>
</protein>